<proteinExistence type="predicted"/>
<evidence type="ECO:0000313" key="1">
    <source>
        <dbReference type="EMBL" id="RYR36464.1"/>
    </source>
</evidence>
<protein>
    <submittedName>
        <fullName evidence="1">Uncharacterized protein</fullName>
    </submittedName>
</protein>
<accession>A0A445BCQ4</accession>
<evidence type="ECO:0000313" key="2">
    <source>
        <dbReference type="Proteomes" id="UP000289738"/>
    </source>
</evidence>
<dbReference type="EMBL" id="SDMP01000009">
    <property type="protein sequence ID" value="RYR36464.1"/>
    <property type="molecule type" value="Genomic_DNA"/>
</dbReference>
<name>A0A445BCQ4_ARAHY</name>
<organism evidence="1 2">
    <name type="scientific">Arachis hypogaea</name>
    <name type="common">Peanut</name>
    <dbReference type="NCBI Taxonomy" id="3818"/>
    <lineage>
        <taxon>Eukaryota</taxon>
        <taxon>Viridiplantae</taxon>
        <taxon>Streptophyta</taxon>
        <taxon>Embryophyta</taxon>
        <taxon>Tracheophyta</taxon>
        <taxon>Spermatophyta</taxon>
        <taxon>Magnoliopsida</taxon>
        <taxon>eudicotyledons</taxon>
        <taxon>Gunneridae</taxon>
        <taxon>Pentapetalae</taxon>
        <taxon>rosids</taxon>
        <taxon>fabids</taxon>
        <taxon>Fabales</taxon>
        <taxon>Fabaceae</taxon>
        <taxon>Papilionoideae</taxon>
        <taxon>50 kb inversion clade</taxon>
        <taxon>dalbergioids sensu lato</taxon>
        <taxon>Dalbergieae</taxon>
        <taxon>Pterocarpus clade</taxon>
        <taxon>Arachis</taxon>
    </lineage>
</organism>
<comment type="caution">
    <text evidence="1">The sequence shown here is derived from an EMBL/GenBank/DDBJ whole genome shotgun (WGS) entry which is preliminary data.</text>
</comment>
<dbReference type="Proteomes" id="UP000289738">
    <property type="component" value="Chromosome A09"/>
</dbReference>
<sequence length="155" mass="17430">MPYNSLEVIQVVHPDIFRPEHTLLWKSTIALIYFASIEWHQVDRVLSQLGGVQHIPDPAINIDFLLLKDGRRPMRCSTPGSSIGTRDDRACFPFSWPQILVHLLNILIDARRFLSHDRLLIDPRQVGVPVDAPVQGHVAAPARQQGPNVAAPVRL</sequence>
<reference evidence="1 2" key="1">
    <citation type="submission" date="2019-01" db="EMBL/GenBank/DDBJ databases">
        <title>Sequencing of cultivated peanut Arachis hypogaea provides insights into genome evolution and oil improvement.</title>
        <authorList>
            <person name="Chen X."/>
        </authorList>
    </citation>
    <scope>NUCLEOTIDE SEQUENCE [LARGE SCALE GENOMIC DNA]</scope>
    <source>
        <strain evidence="2">cv. Fuhuasheng</strain>
        <tissue evidence="1">Leaves</tissue>
    </source>
</reference>
<keyword evidence="2" id="KW-1185">Reference proteome</keyword>
<gene>
    <name evidence="1" type="ORF">Ahy_A09g041428</name>
</gene>
<dbReference type="AlphaFoldDB" id="A0A445BCQ4"/>